<evidence type="ECO:0000256" key="2">
    <source>
        <dbReference type="ARBA" id="ARBA00022840"/>
    </source>
</evidence>
<keyword evidence="1" id="KW-0547">Nucleotide-binding</keyword>
<organism evidence="4 5">
    <name type="scientific">Fraserbacteria sp. (strain RBG_16_55_9)</name>
    <dbReference type="NCBI Taxonomy" id="1817864"/>
    <lineage>
        <taxon>Bacteria</taxon>
        <taxon>Candidatus Fraseribacteriota</taxon>
    </lineage>
</organism>
<name>A0A1F5UQ85_FRAXR</name>
<accession>A0A1F5UQ85</accession>
<evidence type="ECO:0000259" key="3">
    <source>
        <dbReference type="Pfam" id="PF00501"/>
    </source>
</evidence>
<dbReference type="InterPro" id="IPR000873">
    <property type="entry name" value="AMP-dep_synth/lig_dom"/>
</dbReference>
<dbReference type="SUPFAM" id="SSF56801">
    <property type="entry name" value="Acetyl-CoA synthetase-like"/>
    <property type="match status" value="1"/>
</dbReference>
<keyword evidence="2" id="KW-0067">ATP-binding</keyword>
<dbReference type="EMBL" id="MFGX01000106">
    <property type="protein sequence ID" value="OGF53313.1"/>
    <property type="molecule type" value="Genomic_DNA"/>
</dbReference>
<dbReference type="PANTHER" id="PTHR43272">
    <property type="entry name" value="LONG-CHAIN-FATTY-ACID--COA LIGASE"/>
    <property type="match status" value="1"/>
</dbReference>
<dbReference type="Pfam" id="PF23562">
    <property type="entry name" value="AMP-binding_C_3"/>
    <property type="match status" value="1"/>
</dbReference>
<feature type="domain" description="AMP-dependent synthetase/ligase" evidence="3">
    <location>
        <begin position="11"/>
        <end position="390"/>
    </location>
</feature>
<protein>
    <recommendedName>
        <fullName evidence="3">AMP-dependent synthetase/ligase domain-containing protein</fullName>
    </recommendedName>
</protein>
<dbReference type="GO" id="GO:0016020">
    <property type="term" value="C:membrane"/>
    <property type="evidence" value="ECO:0007669"/>
    <property type="project" value="TreeGrafter"/>
</dbReference>
<proteinExistence type="predicted"/>
<evidence type="ECO:0000313" key="4">
    <source>
        <dbReference type="EMBL" id="OGF53313.1"/>
    </source>
</evidence>
<dbReference type="PANTHER" id="PTHR43272:SF33">
    <property type="entry name" value="AMP-BINDING DOMAIN-CONTAINING PROTEIN-RELATED"/>
    <property type="match status" value="1"/>
</dbReference>
<dbReference type="Pfam" id="PF00501">
    <property type="entry name" value="AMP-binding"/>
    <property type="match status" value="1"/>
</dbReference>
<dbReference type="GO" id="GO:0005524">
    <property type="term" value="F:ATP binding"/>
    <property type="evidence" value="ECO:0007669"/>
    <property type="project" value="UniProtKB-KW"/>
</dbReference>
<dbReference type="InterPro" id="IPR020845">
    <property type="entry name" value="AMP-binding_CS"/>
</dbReference>
<gene>
    <name evidence="4" type="ORF">A2Z21_10630</name>
</gene>
<sequence length="548" mass="60532">MSKYPTIVEVFQAAAQAQRSKKAVVALSPQGASYDEVSYRQLAELVDCVATGLSRCGVRPTEKVAILSRPRPEWPAAMLGILKMGAVAIPIDPLLKGGEIQRLLDACDVVGVIASGDLAPLVEGLSSLRFVVNLDGQDGAQPRTAQTLPWDEFLAEKTPPVWEVQPRDLAIMLCTSGTTGDAKSVMLAHENITSNLSAVFERLDLNSNDVVLSIAPWNHSFGLAVLIAALWKGATIVYTNDYANLSEVLRRYGATILVGVPKLYHAMYQRVEEAIKENVLKRGLHRAVPKVLGWMLKQKLAGGKLRFFISGSAPLAPTTIQGFRRLGVGMIEGYGMTEASPALSFSTPFNRKPGSVGPALPNVDFKIIEPNEDGVGELLARGPNIMRGYYKNPQRTKEVIDEEGWLHTGDLAYLDEDGWLYIKGRRKNVIVLDTGKNVYPEEIEWELGRIPYVEDVMIRSAERKGTEVIQALIYPKWDVMGGSRHLDHARKLIWEEIKACNQNLAAYKRIKSEQDVIIVEQPLEKTSLKGVKRYLYVQSPVGGTFGRR</sequence>
<comment type="caution">
    <text evidence="4">The sequence shown here is derived from an EMBL/GenBank/DDBJ whole genome shotgun (WGS) entry which is preliminary data.</text>
</comment>
<dbReference type="AlphaFoldDB" id="A0A1F5UQ85"/>
<reference evidence="4 5" key="1">
    <citation type="journal article" date="2016" name="Nat. Commun.">
        <title>Thousands of microbial genomes shed light on interconnected biogeochemical processes in an aquifer system.</title>
        <authorList>
            <person name="Anantharaman K."/>
            <person name="Brown C.T."/>
            <person name="Hug L.A."/>
            <person name="Sharon I."/>
            <person name="Castelle C.J."/>
            <person name="Probst A.J."/>
            <person name="Thomas B.C."/>
            <person name="Singh A."/>
            <person name="Wilkins M.J."/>
            <person name="Karaoz U."/>
            <person name="Brodie E.L."/>
            <person name="Williams K.H."/>
            <person name="Hubbard S.S."/>
            <person name="Banfield J.F."/>
        </authorList>
    </citation>
    <scope>NUCLEOTIDE SEQUENCE [LARGE SCALE GENOMIC DNA]</scope>
    <source>
        <strain evidence="5">RBG_16_55_9</strain>
    </source>
</reference>
<dbReference type="PROSITE" id="PS00455">
    <property type="entry name" value="AMP_BINDING"/>
    <property type="match status" value="1"/>
</dbReference>
<evidence type="ECO:0000313" key="5">
    <source>
        <dbReference type="Proteomes" id="UP000179157"/>
    </source>
</evidence>
<dbReference type="Proteomes" id="UP000179157">
    <property type="component" value="Unassembled WGS sequence"/>
</dbReference>
<dbReference type="InterPro" id="IPR042099">
    <property type="entry name" value="ANL_N_sf"/>
</dbReference>
<dbReference type="Gene3D" id="3.40.50.12780">
    <property type="entry name" value="N-terminal domain of ligase-like"/>
    <property type="match status" value="1"/>
</dbReference>
<dbReference type="STRING" id="1817864.A2Z21_10630"/>
<evidence type="ECO:0000256" key="1">
    <source>
        <dbReference type="ARBA" id="ARBA00022741"/>
    </source>
</evidence>
<dbReference type="GO" id="GO:0004467">
    <property type="term" value="F:long-chain fatty acid-CoA ligase activity"/>
    <property type="evidence" value="ECO:0007669"/>
    <property type="project" value="TreeGrafter"/>
</dbReference>